<reference evidence="4 5" key="1">
    <citation type="journal article" date="2020" name="ISME J.">
        <title>Uncovering the hidden diversity of litter-decomposition mechanisms in mushroom-forming fungi.</title>
        <authorList>
            <person name="Floudas D."/>
            <person name="Bentzer J."/>
            <person name="Ahren D."/>
            <person name="Johansson T."/>
            <person name="Persson P."/>
            <person name="Tunlid A."/>
        </authorList>
    </citation>
    <scope>NUCLEOTIDE SEQUENCE [LARGE SCALE GENOMIC DNA]</scope>
    <source>
        <strain evidence="4 5">CBS 146.42</strain>
    </source>
</reference>
<accession>A0A8H5G9Q0</accession>
<dbReference type="PANTHER" id="PTHR43433:SF5">
    <property type="entry name" value="AB HYDROLASE-1 DOMAIN-CONTAINING PROTEIN"/>
    <property type="match status" value="1"/>
</dbReference>
<dbReference type="InterPro" id="IPR002410">
    <property type="entry name" value="Peptidase_S33"/>
</dbReference>
<dbReference type="GO" id="GO:0006508">
    <property type="term" value="P:proteolysis"/>
    <property type="evidence" value="ECO:0007669"/>
    <property type="project" value="InterPro"/>
</dbReference>
<dbReference type="InterPro" id="IPR000073">
    <property type="entry name" value="AB_hydrolase_1"/>
</dbReference>
<evidence type="ECO:0000313" key="4">
    <source>
        <dbReference type="EMBL" id="KAF5360898.1"/>
    </source>
</evidence>
<dbReference type="GO" id="GO:0008233">
    <property type="term" value="F:peptidase activity"/>
    <property type="evidence" value="ECO:0007669"/>
    <property type="project" value="InterPro"/>
</dbReference>
<dbReference type="AlphaFoldDB" id="A0A8H5G9Q0"/>
<comment type="caution">
    <text evidence="4">The sequence shown here is derived from an EMBL/GenBank/DDBJ whole genome shotgun (WGS) entry which is preliminary data.</text>
</comment>
<keyword evidence="2" id="KW-0378">Hydrolase</keyword>
<dbReference type="PANTHER" id="PTHR43433">
    <property type="entry name" value="HYDROLASE, ALPHA/BETA FOLD FAMILY PROTEIN"/>
    <property type="match status" value="1"/>
</dbReference>
<dbReference type="EMBL" id="JAACJO010000003">
    <property type="protein sequence ID" value="KAF5360898.1"/>
    <property type="molecule type" value="Genomic_DNA"/>
</dbReference>
<gene>
    <name evidence="4" type="ORF">D9756_004519</name>
</gene>
<sequence length="226" mass="25097">MAAPSSTPASIEGQIDFPYGGEIFQTYYKLFGDPSNHSKHPLIVLHGGPGFVHNYLVAHSDLTTHHGIPVILYDQIGNGRSTHLKEKGKEFWTIELFIAELENVTTHFGIQDGFSILGHSWGGMLAAEFEVRKQPPGLKSLIITNSPPSWDLWDNSTKQLLQTFPEDVQQDFLLRMKDPPKFGAAMRKFHAVHGCTVQPFPEEFVYTMDQVFGPDGNTSVGTGMSP</sequence>
<comment type="similarity">
    <text evidence="1">Belongs to the peptidase S33 family.</text>
</comment>
<dbReference type="InterPro" id="IPR029058">
    <property type="entry name" value="AB_hydrolase_fold"/>
</dbReference>
<evidence type="ECO:0000313" key="5">
    <source>
        <dbReference type="Proteomes" id="UP000559027"/>
    </source>
</evidence>
<dbReference type="Pfam" id="PF00561">
    <property type="entry name" value="Abhydrolase_1"/>
    <property type="match status" value="1"/>
</dbReference>
<keyword evidence="5" id="KW-1185">Reference proteome</keyword>
<evidence type="ECO:0000259" key="3">
    <source>
        <dbReference type="Pfam" id="PF00561"/>
    </source>
</evidence>
<protein>
    <recommendedName>
        <fullName evidence="3">AB hydrolase-1 domain-containing protein</fullName>
    </recommendedName>
</protein>
<dbReference type="OrthoDB" id="190201at2759"/>
<dbReference type="Proteomes" id="UP000559027">
    <property type="component" value="Unassembled WGS sequence"/>
</dbReference>
<name>A0A8H5G9Q0_9AGAR</name>
<evidence type="ECO:0000256" key="1">
    <source>
        <dbReference type="ARBA" id="ARBA00010088"/>
    </source>
</evidence>
<dbReference type="SUPFAM" id="SSF53474">
    <property type="entry name" value="alpha/beta-Hydrolases"/>
    <property type="match status" value="1"/>
</dbReference>
<dbReference type="Gene3D" id="3.40.50.1820">
    <property type="entry name" value="alpha/beta hydrolase"/>
    <property type="match status" value="1"/>
</dbReference>
<proteinExistence type="inferred from homology"/>
<feature type="domain" description="AB hydrolase-1" evidence="3">
    <location>
        <begin position="41"/>
        <end position="171"/>
    </location>
</feature>
<dbReference type="InterPro" id="IPR050471">
    <property type="entry name" value="AB_hydrolase"/>
</dbReference>
<evidence type="ECO:0000256" key="2">
    <source>
        <dbReference type="ARBA" id="ARBA00022801"/>
    </source>
</evidence>
<organism evidence="4 5">
    <name type="scientific">Leucocoprinus leucothites</name>
    <dbReference type="NCBI Taxonomy" id="201217"/>
    <lineage>
        <taxon>Eukaryota</taxon>
        <taxon>Fungi</taxon>
        <taxon>Dikarya</taxon>
        <taxon>Basidiomycota</taxon>
        <taxon>Agaricomycotina</taxon>
        <taxon>Agaricomycetes</taxon>
        <taxon>Agaricomycetidae</taxon>
        <taxon>Agaricales</taxon>
        <taxon>Agaricineae</taxon>
        <taxon>Agaricaceae</taxon>
        <taxon>Leucocoprinus</taxon>
    </lineage>
</organism>
<dbReference type="PRINTS" id="PR00793">
    <property type="entry name" value="PROAMNOPTASE"/>
</dbReference>